<accession>A0A7I7USU5</accession>
<dbReference type="EMBL" id="AP022599">
    <property type="protein sequence ID" value="BBY83136.1"/>
    <property type="molecule type" value="Genomic_DNA"/>
</dbReference>
<proteinExistence type="predicted"/>
<keyword evidence="3" id="KW-1185">Reference proteome</keyword>
<dbReference type="AlphaFoldDB" id="A0A7I7USU5"/>
<evidence type="ECO:0000313" key="3">
    <source>
        <dbReference type="Proteomes" id="UP000467252"/>
    </source>
</evidence>
<feature type="region of interest" description="Disordered" evidence="1">
    <location>
        <begin position="1"/>
        <end position="24"/>
    </location>
</feature>
<evidence type="ECO:0000313" key="2">
    <source>
        <dbReference type="EMBL" id="BBY83136.1"/>
    </source>
</evidence>
<evidence type="ECO:0000256" key="1">
    <source>
        <dbReference type="SAM" id="MobiDB-lite"/>
    </source>
</evidence>
<organism evidence="2 3">
    <name type="scientific">Mycolicibacterium pulveris</name>
    <name type="common">Mycobacterium pulveris</name>
    <dbReference type="NCBI Taxonomy" id="36813"/>
    <lineage>
        <taxon>Bacteria</taxon>
        <taxon>Bacillati</taxon>
        <taxon>Actinomycetota</taxon>
        <taxon>Actinomycetes</taxon>
        <taxon>Mycobacteriales</taxon>
        <taxon>Mycobacteriaceae</taxon>
        <taxon>Mycolicibacterium</taxon>
    </lineage>
</organism>
<reference evidence="2 3" key="1">
    <citation type="journal article" date="2019" name="Emerg. Microbes Infect.">
        <title>Comprehensive subspecies identification of 175 nontuberculous mycobacteria species based on 7547 genomic profiles.</title>
        <authorList>
            <person name="Matsumoto Y."/>
            <person name="Kinjo T."/>
            <person name="Motooka D."/>
            <person name="Nabeya D."/>
            <person name="Jung N."/>
            <person name="Uechi K."/>
            <person name="Horii T."/>
            <person name="Iida T."/>
            <person name="Fujita J."/>
            <person name="Nakamura S."/>
        </authorList>
    </citation>
    <scope>NUCLEOTIDE SEQUENCE [LARGE SCALE GENOMIC DNA]</scope>
    <source>
        <strain evidence="2 3">JCM 6370</strain>
    </source>
</reference>
<protein>
    <submittedName>
        <fullName evidence="2">Uncharacterized protein</fullName>
    </submittedName>
</protein>
<sequence length="61" mass="6486">MRSTSARRPTPAAGTSSKTATIREVNNAASTELVSGQRRYTVGLLTRARLAISAKVTRSIP</sequence>
<feature type="compositionally biased region" description="Polar residues" evidence="1">
    <location>
        <begin position="1"/>
        <end position="20"/>
    </location>
</feature>
<name>A0A7I7USU5_MYCPV</name>
<gene>
    <name evidence="2" type="ORF">MPUL_42940</name>
</gene>
<dbReference type="Proteomes" id="UP000467252">
    <property type="component" value="Chromosome"/>
</dbReference>